<name>A0A0F9NQ60_9ZZZZ</name>
<protein>
    <recommendedName>
        <fullName evidence="3">Zinc-ribbon domain-containing protein</fullName>
    </recommendedName>
</protein>
<keyword evidence="1" id="KW-1133">Transmembrane helix</keyword>
<gene>
    <name evidence="2" type="ORF">LCGC14_0923370</name>
</gene>
<dbReference type="AlphaFoldDB" id="A0A0F9NQ60"/>
<keyword evidence="1" id="KW-0812">Transmembrane</keyword>
<organism evidence="2">
    <name type="scientific">marine sediment metagenome</name>
    <dbReference type="NCBI Taxonomy" id="412755"/>
    <lineage>
        <taxon>unclassified sequences</taxon>
        <taxon>metagenomes</taxon>
        <taxon>ecological metagenomes</taxon>
    </lineage>
</organism>
<dbReference type="EMBL" id="LAZR01003131">
    <property type="protein sequence ID" value="KKN21625.1"/>
    <property type="molecule type" value="Genomic_DNA"/>
</dbReference>
<proteinExistence type="predicted"/>
<evidence type="ECO:0000256" key="1">
    <source>
        <dbReference type="SAM" id="Phobius"/>
    </source>
</evidence>
<sequence>MAWIPIVASSKRGCCRTNNRTNNISVVVGLVIALVFGITFFLSFNRSGMHDFGLSMPLLIGGLAIFIVIIAGVASVASAMSKTYKTPKETIISAVQPRKPVVQLNPYKVEKDKSSRREIPVVEEVNFCRYCGARKERKALFCHQCGSKL</sequence>
<comment type="caution">
    <text evidence="2">The sequence shown here is derived from an EMBL/GenBank/DDBJ whole genome shotgun (WGS) entry which is preliminary data.</text>
</comment>
<reference evidence="2" key="1">
    <citation type="journal article" date="2015" name="Nature">
        <title>Complex archaea that bridge the gap between prokaryotes and eukaryotes.</title>
        <authorList>
            <person name="Spang A."/>
            <person name="Saw J.H."/>
            <person name="Jorgensen S.L."/>
            <person name="Zaremba-Niedzwiedzka K."/>
            <person name="Martijn J."/>
            <person name="Lind A.E."/>
            <person name="van Eijk R."/>
            <person name="Schleper C."/>
            <person name="Guy L."/>
            <person name="Ettema T.J."/>
        </authorList>
    </citation>
    <scope>NUCLEOTIDE SEQUENCE</scope>
</reference>
<accession>A0A0F9NQ60</accession>
<keyword evidence="1" id="KW-0472">Membrane</keyword>
<feature type="transmembrane region" description="Helical" evidence="1">
    <location>
        <begin position="56"/>
        <end position="79"/>
    </location>
</feature>
<evidence type="ECO:0000313" key="2">
    <source>
        <dbReference type="EMBL" id="KKN21625.1"/>
    </source>
</evidence>
<evidence type="ECO:0008006" key="3">
    <source>
        <dbReference type="Google" id="ProtNLM"/>
    </source>
</evidence>
<feature type="transmembrane region" description="Helical" evidence="1">
    <location>
        <begin position="21"/>
        <end position="44"/>
    </location>
</feature>